<feature type="domain" description="Helix-hairpin-helix DNA-binding motif class 1" evidence="3">
    <location>
        <begin position="174"/>
        <end position="193"/>
    </location>
</feature>
<name>A7HNQ6_FERNB</name>
<feature type="domain" description="Helix-hairpin-helix DNA-binding motif class 1" evidence="3">
    <location>
        <begin position="204"/>
        <end position="223"/>
    </location>
</feature>
<dbReference type="GO" id="GO:0015627">
    <property type="term" value="C:type II protein secretion system complex"/>
    <property type="evidence" value="ECO:0007669"/>
    <property type="project" value="TreeGrafter"/>
</dbReference>
<dbReference type="SMART" id="SM00278">
    <property type="entry name" value="HhH1"/>
    <property type="match status" value="4"/>
</dbReference>
<evidence type="ECO:0000256" key="1">
    <source>
        <dbReference type="SAM" id="MobiDB-lite"/>
    </source>
</evidence>
<evidence type="ECO:0000313" key="5">
    <source>
        <dbReference type="Proteomes" id="UP000002415"/>
    </source>
</evidence>
<feature type="region of interest" description="Disordered" evidence="1">
    <location>
        <begin position="137"/>
        <end position="164"/>
    </location>
</feature>
<feature type="compositionally biased region" description="Low complexity" evidence="1">
    <location>
        <begin position="139"/>
        <end position="156"/>
    </location>
</feature>
<dbReference type="HOGENOM" id="CLU_052011_2_0_0"/>
<dbReference type="GO" id="GO:0006281">
    <property type="term" value="P:DNA repair"/>
    <property type="evidence" value="ECO:0007669"/>
    <property type="project" value="InterPro"/>
</dbReference>
<proteinExistence type="predicted"/>
<accession>A7HNQ6</accession>
<dbReference type="AlphaFoldDB" id="A7HNQ6"/>
<dbReference type="PANTHER" id="PTHR21180">
    <property type="entry name" value="ENDONUCLEASE/EXONUCLEASE/PHOSPHATASE FAMILY DOMAIN-CONTAINING PROTEIN 1"/>
    <property type="match status" value="1"/>
</dbReference>
<dbReference type="KEGG" id="fno:Fnod_1704"/>
<dbReference type="InterPro" id="IPR004509">
    <property type="entry name" value="Competence_ComEA_HhH"/>
</dbReference>
<dbReference type="SUPFAM" id="SSF47781">
    <property type="entry name" value="RuvA domain 2-like"/>
    <property type="match status" value="2"/>
</dbReference>
<dbReference type="PANTHER" id="PTHR21180:SF32">
    <property type="entry name" value="ENDONUCLEASE_EXONUCLEASE_PHOSPHATASE FAMILY DOMAIN-CONTAINING PROTEIN 1"/>
    <property type="match status" value="1"/>
</dbReference>
<dbReference type="Gene3D" id="1.10.150.320">
    <property type="entry name" value="Photosystem II 12 kDa extrinsic protein"/>
    <property type="match status" value="2"/>
</dbReference>
<reference evidence="4 5" key="1">
    <citation type="submission" date="2007-07" db="EMBL/GenBank/DDBJ databases">
        <title>Complete sequence of Fervidobacterium nodosum Rt17-B1.</title>
        <authorList>
            <consortium name="US DOE Joint Genome Institute"/>
            <person name="Copeland A."/>
            <person name="Lucas S."/>
            <person name="Lapidus A."/>
            <person name="Barry K."/>
            <person name="Glavina del Rio T."/>
            <person name="Dalin E."/>
            <person name="Tice H."/>
            <person name="Pitluck S."/>
            <person name="Saunders E."/>
            <person name="Brettin T."/>
            <person name="Bruce D."/>
            <person name="Detter J.C."/>
            <person name="Han C."/>
            <person name="Schmutz J."/>
            <person name="Larimer F."/>
            <person name="Land M."/>
            <person name="Hauser L."/>
            <person name="Kyrpides N."/>
            <person name="Mikhailova N."/>
            <person name="Nelson K."/>
            <person name="Gogarten J.P."/>
            <person name="Noll K."/>
            <person name="Richardson P."/>
        </authorList>
    </citation>
    <scope>NUCLEOTIDE SEQUENCE [LARGE SCALE GENOMIC DNA]</scope>
    <source>
        <strain evidence="5">ATCC 35602 / DSM 5306 / Rt17-B1</strain>
    </source>
</reference>
<dbReference type="STRING" id="381764.Fnod_1704"/>
<evidence type="ECO:0000259" key="3">
    <source>
        <dbReference type="SMART" id="SM00278"/>
    </source>
</evidence>
<keyword evidence="2" id="KW-0812">Transmembrane</keyword>
<organism evidence="4 5">
    <name type="scientific">Fervidobacterium nodosum (strain ATCC 35602 / DSM 5306 / Rt17-B1)</name>
    <dbReference type="NCBI Taxonomy" id="381764"/>
    <lineage>
        <taxon>Bacteria</taxon>
        <taxon>Thermotogati</taxon>
        <taxon>Thermotogota</taxon>
        <taxon>Thermotogae</taxon>
        <taxon>Thermotogales</taxon>
        <taxon>Fervidobacteriaceae</taxon>
        <taxon>Fervidobacterium</taxon>
    </lineage>
</organism>
<dbReference type="RefSeq" id="WP_011994830.1">
    <property type="nucleotide sequence ID" value="NC_009718.1"/>
</dbReference>
<dbReference type="InterPro" id="IPR003583">
    <property type="entry name" value="Hlx-hairpin-Hlx_DNA-bd_motif"/>
</dbReference>
<feature type="domain" description="Helix-hairpin-helix DNA-binding motif class 1" evidence="3">
    <location>
        <begin position="107"/>
        <end position="126"/>
    </location>
</feature>
<dbReference type="InterPro" id="IPR010994">
    <property type="entry name" value="RuvA_2-like"/>
</dbReference>
<protein>
    <submittedName>
        <fullName evidence="4">Competence protein ComEA helix-hairpin-helix repeat protein</fullName>
    </submittedName>
</protein>
<evidence type="ECO:0000313" key="4">
    <source>
        <dbReference type="EMBL" id="ABS61539.1"/>
    </source>
</evidence>
<dbReference type="Proteomes" id="UP000002415">
    <property type="component" value="Chromosome"/>
</dbReference>
<sequence length="227" mass="25755">MDFLRGIWEKVRSIKDEKSFFILFALLIVILSIFYRPFYYSKVLAQKEQQVNTSVKEANFQKREYASPIIDLNTASVEQLQTLPGIGPSKARAIVEYREKQPFSKPEDLMNVSGIGPKTFEKIKDRITVSTVNTVNMANNTPSTTQSTTQNNQSQNGNKNISPEKININTANLEELQKLPGIGPSKAQAIIDYREKVGKFKSIEEIKNVKGIGEKTYEKLKELITIY</sequence>
<dbReference type="GO" id="GO:0003677">
    <property type="term" value="F:DNA binding"/>
    <property type="evidence" value="ECO:0007669"/>
    <property type="project" value="InterPro"/>
</dbReference>
<dbReference type="Pfam" id="PF12836">
    <property type="entry name" value="HHH_3"/>
    <property type="match status" value="2"/>
</dbReference>
<keyword evidence="2" id="KW-0472">Membrane</keyword>
<evidence type="ECO:0000256" key="2">
    <source>
        <dbReference type="SAM" id="Phobius"/>
    </source>
</evidence>
<dbReference type="EMBL" id="CP000771">
    <property type="protein sequence ID" value="ABS61539.1"/>
    <property type="molecule type" value="Genomic_DNA"/>
</dbReference>
<dbReference type="eggNOG" id="COG1555">
    <property type="taxonomic scope" value="Bacteria"/>
</dbReference>
<keyword evidence="5" id="KW-1185">Reference proteome</keyword>
<dbReference type="InterPro" id="IPR051675">
    <property type="entry name" value="Endo/Exo/Phosphatase_dom_1"/>
</dbReference>
<feature type="transmembrane region" description="Helical" evidence="2">
    <location>
        <begin position="20"/>
        <end position="39"/>
    </location>
</feature>
<keyword evidence="2" id="KW-1133">Transmembrane helix</keyword>
<gene>
    <name evidence="4" type="ordered locus">Fnod_1704</name>
</gene>
<reference evidence="4 5" key="2">
    <citation type="journal article" date="2009" name="Proc. Natl. Acad. Sci. U.S.A.">
        <title>On the chimeric nature, thermophilic origin, and phylogenetic placement of the Thermotogales.</title>
        <authorList>
            <person name="Zhaxybayeva O."/>
            <person name="Swithers K.S."/>
            <person name="Lapierre P."/>
            <person name="Fournier G.P."/>
            <person name="Bickhart D.M."/>
            <person name="DeBoy R.T."/>
            <person name="Nelson K.E."/>
            <person name="Nesbo C.L."/>
            <person name="Doolittle W.F."/>
            <person name="Gogarten J.P."/>
            <person name="Noll K.M."/>
        </authorList>
    </citation>
    <scope>NUCLEOTIDE SEQUENCE [LARGE SCALE GENOMIC DNA]</scope>
    <source>
        <strain evidence="5">ATCC 35602 / DSM 5306 / Rt17-B1</strain>
    </source>
</reference>
<dbReference type="NCBIfam" id="TIGR00426">
    <property type="entry name" value="competence protein ComEA helix-hairpin-helix repeat region"/>
    <property type="match status" value="2"/>
</dbReference>
<dbReference type="GO" id="GO:0015628">
    <property type="term" value="P:protein secretion by the type II secretion system"/>
    <property type="evidence" value="ECO:0007669"/>
    <property type="project" value="TreeGrafter"/>
</dbReference>
<feature type="domain" description="Helix-hairpin-helix DNA-binding motif class 1" evidence="3">
    <location>
        <begin position="78"/>
        <end position="97"/>
    </location>
</feature>